<comment type="caution">
    <text evidence="2">The sequence shown here is derived from an EMBL/GenBank/DDBJ whole genome shotgun (WGS) entry which is preliminary data.</text>
</comment>
<keyword evidence="1" id="KW-0472">Membrane</keyword>
<protein>
    <recommendedName>
        <fullName evidence="4">DUF805 domain-containing protein</fullName>
    </recommendedName>
</protein>
<evidence type="ECO:0000313" key="2">
    <source>
        <dbReference type="EMBL" id="OAT78610.1"/>
    </source>
</evidence>
<organism evidence="2 3">
    <name type="scientific">Mangrovibacter phragmitis</name>
    <dbReference type="NCBI Taxonomy" id="1691903"/>
    <lineage>
        <taxon>Bacteria</taxon>
        <taxon>Pseudomonadati</taxon>
        <taxon>Pseudomonadota</taxon>
        <taxon>Gammaproteobacteria</taxon>
        <taxon>Enterobacterales</taxon>
        <taxon>Enterobacteriaceae</taxon>
        <taxon>Mangrovibacter</taxon>
    </lineage>
</organism>
<dbReference type="PANTHER" id="PTHR34980">
    <property type="entry name" value="INNER MEMBRANE PROTEIN-RELATED-RELATED"/>
    <property type="match status" value="1"/>
</dbReference>
<feature type="transmembrane region" description="Helical" evidence="1">
    <location>
        <begin position="77"/>
        <end position="96"/>
    </location>
</feature>
<dbReference type="AlphaFoldDB" id="A0A1B7L8N6"/>
<evidence type="ECO:0008006" key="4">
    <source>
        <dbReference type="Google" id="ProtNLM"/>
    </source>
</evidence>
<dbReference type="Pfam" id="PF05656">
    <property type="entry name" value="DUF805"/>
    <property type="match status" value="1"/>
</dbReference>
<keyword evidence="3" id="KW-1185">Reference proteome</keyword>
<evidence type="ECO:0000256" key="1">
    <source>
        <dbReference type="SAM" id="Phobius"/>
    </source>
</evidence>
<dbReference type="InterPro" id="IPR008523">
    <property type="entry name" value="DUF805"/>
</dbReference>
<feature type="transmembrane region" description="Helical" evidence="1">
    <location>
        <begin position="102"/>
        <end position="124"/>
    </location>
</feature>
<sequence length="141" mass="15877">MGKLLRNYIICLKKYFTFKGRAPRAEFVTFTLANLVLESVLKLYSPDYYILLDIFLFIPGLTVSVRRLHDLNQSGLLILGPIGFAFVGFIALLFSYSSATSIPGTVMLLLSVVFTLGLFIWSLFYRGTKGNNQYGEDPLQC</sequence>
<keyword evidence="1" id="KW-0812">Transmembrane</keyword>
<dbReference type="GO" id="GO:0005886">
    <property type="term" value="C:plasma membrane"/>
    <property type="evidence" value="ECO:0007669"/>
    <property type="project" value="TreeGrafter"/>
</dbReference>
<dbReference type="RefSeq" id="WP_064594275.1">
    <property type="nucleotide sequence ID" value="NZ_JBDJAE010000001.1"/>
</dbReference>
<accession>A0A1B7L8N6</accession>
<proteinExistence type="predicted"/>
<keyword evidence="1" id="KW-1133">Transmembrane helix</keyword>
<dbReference type="STRING" id="1691903.A9B99_02475"/>
<name>A0A1B7L8N6_9ENTR</name>
<dbReference type="EMBL" id="LYRP01000001">
    <property type="protein sequence ID" value="OAT78610.1"/>
    <property type="molecule type" value="Genomic_DNA"/>
</dbReference>
<gene>
    <name evidence="2" type="ORF">A9B99_02475</name>
</gene>
<dbReference type="PANTHER" id="PTHR34980:SF2">
    <property type="entry name" value="INNER MEMBRANE PROTEIN YHAH-RELATED"/>
    <property type="match status" value="1"/>
</dbReference>
<evidence type="ECO:0000313" key="3">
    <source>
        <dbReference type="Proteomes" id="UP000078225"/>
    </source>
</evidence>
<dbReference type="Proteomes" id="UP000078225">
    <property type="component" value="Unassembled WGS sequence"/>
</dbReference>
<reference evidence="3" key="1">
    <citation type="submission" date="2016-05" db="EMBL/GenBank/DDBJ databases">
        <authorList>
            <person name="Behera P."/>
            <person name="Vaishampayan P."/>
            <person name="Singh N."/>
            <person name="Raina V."/>
            <person name="Suar M."/>
            <person name="Pattnaik A."/>
            <person name="Rastogi G."/>
        </authorList>
    </citation>
    <scope>NUCLEOTIDE SEQUENCE [LARGE SCALE GENOMIC DNA]</scope>
    <source>
        <strain evidence="3">MP23</strain>
    </source>
</reference>